<dbReference type="CDD" id="cd02208">
    <property type="entry name" value="cupin_RmlC-like"/>
    <property type="match status" value="1"/>
</dbReference>
<dbReference type="Gene3D" id="2.60.120.10">
    <property type="entry name" value="Jelly Rolls"/>
    <property type="match status" value="1"/>
</dbReference>
<reference evidence="2" key="1">
    <citation type="journal article" date="2014" name="Front. Microbiol.">
        <title>High frequency of phylogenetically diverse reductive dehalogenase-homologous genes in deep subseafloor sedimentary metagenomes.</title>
        <authorList>
            <person name="Kawai M."/>
            <person name="Futagami T."/>
            <person name="Toyoda A."/>
            <person name="Takaki Y."/>
            <person name="Nishi S."/>
            <person name="Hori S."/>
            <person name="Arai W."/>
            <person name="Tsubouchi T."/>
            <person name="Morono Y."/>
            <person name="Uchiyama I."/>
            <person name="Ito T."/>
            <person name="Fujiyama A."/>
            <person name="Inagaki F."/>
            <person name="Takami H."/>
        </authorList>
    </citation>
    <scope>NUCLEOTIDE SEQUENCE</scope>
    <source>
        <strain evidence="2">Expedition CK06-06</strain>
    </source>
</reference>
<organism evidence="2">
    <name type="scientific">marine sediment metagenome</name>
    <dbReference type="NCBI Taxonomy" id="412755"/>
    <lineage>
        <taxon>unclassified sequences</taxon>
        <taxon>metagenomes</taxon>
        <taxon>ecological metagenomes</taxon>
    </lineage>
</organism>
<dbReference type="InterPro" id="IPR014710">
    <property type="entry name" value="RmlC-like_jellyroll"/>
</dbReference>
<feature type="domain" description="Capsular polysaccharide assembling protein CapF C-terminal" evidence="1">
    <location>
        <begin position="10"/>
        <end position="60"/>
    </location>
</feature>
<dbReference type="InterPro" id="IPR029303">
    <property type="entry name" value="CapF_C"/>
</dbReference>
<gene>
    <name evidence="2" type="ORF">S01H1_43781</name>
</gene>
<dbReference type="Pfam" id="PF14667">
    <property type="entry name" value="Polysacc_synt_C"/>
    <property type="match status" value="1"/>
</dbReference>
<evidence type="ECO:0000313" key="2">
    <source>
        <dbReference type="EMBL" id="GAG02193.1"/>
    </source>
</evidence>
<dbReference type="SUPFAM" id="SSF51182">
    <property type="entry name" value="RmlC-like cupins"/>
    <property type="match status" value="1"/>
</dbReference>
<dbReference type="InterPro" id="IPR011051">
    <property type="entry name" value="RmlC_Cupin_sf"/>
</dbReference>
<comment type="caution">
    <text evidence="2">The sequence shown here is derived from an EMBL/GenBank/DDBJ whole genome shotgun (WGS) entry which is preliminary data.</text>
</comment>
<name>X0UPH3_9ZZZZ</name>
<dbReference type="AlphaFoldDB" id="X0UPH3"/>
<proteinExistence type="predicted"/>
<sequence length="125" mass="14159">MKVKHPQYSHKDERGEITDILLKENVQYVTLITSAQGATRGNHYHKETIQFVYILEGKIKLLSQMPGVPVVAVILQKGDLAVNEPMEGHAMVALEDSVFMVFTRGIRGGEDYEKDTYRLSEPLQE</sequence>
<evidence type="ECO:0000259" key="1">
    <source>
        <dbReference type="Pfam" id="PF14667"/>
    </source>
</evidence>
<accession>X0UPH3</accession>
<protein>
    <recommendedName>
        <fullName evidence="1">Capsular polysaccharide assembling protein CapF C-terminal domain-containing protein</fullName>
    </recommendedName>
</protein>
<dbReference type="EMBL" id="BARS01027900">
    <property type="protein sequence ID" value="GAG02193.1"/>
    <property type="molecule type" value="Genomic_DNA"/>
</dbReference>